<feature type="compositionally biased region" description="Polar residues" evidence="1">
    <location>
        <begin position="438"/>
        <end position="449"/>
    </location>
</feature>
<organism evidence="2 3">
    <name type="scientific">Mycobacterium bouchedurhonense</name>
    <dbReference type="NCBI Taxonomy" id="701041"/>
    <lineage>
        <taxon>Bacteria</taxon>
        <taxon>Bacillati</taxon>
        <taxon>Actinomycetota</taxon>
        <taxon>Actinomycetes</taxon>
        <taxon>Mycobacteriales</taxon>
        <taxon>Mycobacteriaceae</taxon>
        <taxon>Mycobacterium</taxon>
        <taxon>Mycobacterium avium complex (MAC)</taxon>
    </lineage>
</organism>
<feature type="compositionally biased region" description="Low complexity" evidence="1">
    <location>
        <begin position="38"/>
        <end position="47"/>
    </location>
</feature>
<feature type="region of interest" description="Disordered" evidence="1">
    <location>
        <begin position="432"/>
        <end position="532"/>
    </location>
</feature>
<feature type="region of interest" description="Disordered" evidence="1">
    <location>
        <begin position="544"/>
        <end position="612"/>
    </location>
</feature>
<feature type="region of interest" description="Disordered" evidence="1">
    <location>
        <begin position="35"/>
        <end position="134"/>
    </location>
</feature>
<evidence type="ECO:0000313" key="3">
    <source>
        <dbReference type="Proteomes" id="UP001207588"/>
    </source>
</evidence>
<dbReference type="EMBL" id="JACKTG010000089">
    <property type="protein sequence ID" value="MCV6992834.1"/>
    <property type="molecule type" value="Genomic_DNA"/>
</dbReference>
<feature type="compositionally biased region" description="Pro residues" evidence="1">
    <location>
        <begin position="584"/>
        <end position="599"/>
    </location>
</feature>
<feature type="compositionally biased region" description="Pro residues" evidence="1">
    <location>
        <begin position="48"/>
        <end position="65"/>
    </location>
</feature>
<evidence type="ECO:0000256" key="1">
    <source>
        <dbReference type="SAM" id="MobiDB-lite"/>
    </source>
</evidence>
<protein>
    <submittedName>
        <fullName evidence="2">Uncharacterized protein</fullName>
    </submittedName>
</protein>
<feature type="compositionally biased region" description="Pro residues" evidence="1">
    <location>
        <begin position="93"/>
        <end position="121"/>
    </location>
</feature>
<evidence type="ECO:0000313" key="2">
    <source>
        <dbReference type="EMBL" id="MCV6992834.1"/>
    </source>
</evidence>
<feature type="compositionally biased region" description="Low complexity" evidence="1">
    <location>
        <begin position="488"/>
        <end position="511"/>
    </location>
</feature>
<dbReference type="AlphaFoldDB" id="A0AAW5SB56"/>
<dbReference type="Proteomes" id="UP001207588">
    <property type="component" value="Unassembled WGS sequence"/>
</dbReference>
<reference evidence="2" key="1">
    <citation type="submission" date="2020-07" db="EMBL/GenBank/DDBJ databases">
        <authorList>
            <person name="Pettersson B.M.F."/>
            <person name="Behra P.R.K."/>
            <person name="Ramesh M."/>
            <person name="Das S."/>
            <person name="Dasgupta S."/>
            <person name="Kirsebom L.A."/>
        </authorList>
    </citation>
    <scope>NUCLEOTIDE SEQUENCE</scope>
    <source>
        <strain evidence="2">DSM 45439</strain>
    </source>
</reference>
<gene>
    <name evidence="2" type="ORF">H7I91_26760</name>
</gene>
<feature type="compositionally biased region" description="Low complexity" evidence="1">
    <location>
        <begin position="729"/>
        <end position="738"/>
    </location>
</feature>
<feature type="compositionally biased region" description="Basic and acidic residues" evidence="1">
    <location>
        <begin position="544"/>
        <end position="555"/>
    </location>
</feature>
<accession>A0AAW5SB56</accession>
<sequence>MDDVYRAGMDPVAAFGGAFGLNRVVGHDRVNQFLNSVAGNPPAATTAPPEPPAPAPPGGPGPRPGESPQTTPQTSLDGSAGSPMDGPTAQVPKPAPSGGPKPSPDAAPEPPKAPGPAPGEPTVPKGPVGAAGDIADDAGHVAVKAAQRTLREAIVDRGIKKGLAEASALAARRGALMGAKLGAQTALRLGTMSLPGLGLAITAAFWVFDTDERRAVNNLISELFGPGGAPDLNARPEPPRTYFLPLTHDGNRDGTIVRMDQGMVRTNNAAFEFHPEDVWPTVSPAIETTTNFSAVAAKVNALAGKVDGLIQSIQAAYKTPTEEPYVAATWAKAKPSVTALEELRDTVLPAMGRQLMGGATNFNDAYQAFRQVNLTNRQEINNSTSGLIPFMANHVNEANMSDSTANLKNAVEEMNRTAQALAGAADPFTIADYHGSGTPAQSTTDTGATKPQPEPAPAAPPPAAPPAAPPASNNPDQQAKDLASLLRSGLPTMPGMGMPTMPSMPTMPGLGNIPGLANAAHPGQNPLAHPGVTDADLKKALDDRLKEKPASEHAPTKPGDGPATGVAADPGAAMTPAGHKTPGPAHPPGPGAPGTPGGPPGAANTTEIGGRKWTFDNPKLAALAHNLAGTDGSSHKSIRQAASEAGFRLPPPGQDIGTPVGSSDLKPGNVIMGANNQNAVYLGEQGGKDWAITEQGEVKPLDEVTTGGGPHEGLFRLVDDGAATPGAEAQTIQQTSAQAPPPAAPVTTQDTHTGVIPQQGPPPGRPGLDPGAVPPGN</sequence>
<comment type="caution">
    <text evidence="2">The sequence shown here is derived from an EMBL/GenBank/DDBJ whole genome shotgun (WGS) entry which is preliminary data.</text>
</comment>
<dbReference type="RefSeq" id="WP_139800154.1">
    <property type="nucleotide sequence ID" value="NZ_JACKTG010000089.1"/>
</dbReference>
<feature type="region of interest" description="Disordered" evidence="1">
    <location>
        <begin position="701"/>
        <end position="777"/>
    </location>
</feature>
<name>A0AAW5SB56_MYCBC</name>
<feature type="compositionally biased region" description="Pro residues" evidence="1">
    <location>
        <begin position="452"/>
        <end position="469"/>
    </location>
</feature>
<reference evidence="2" key="2">
    <citation type="journal article" date="2022" name="BMC Genomics">
        <title>Comparative genome analysis of mycobacteria focusing on tRNA and non-coding RNA.</title>
        <authorList>
            <person name="Behra P.R.K."/>
            <person name="Pettersson B.M.F."/>
            <person name="Ramesh M."/>
            <person name="Das S."/>
            <person name="Dasgupta S."/>
            <person name="Kirsebom L.A."/>
        </authorList>
    </citation>
    <scope>NUCLEOTIDE SEQUENCE</scope>
    <source>
        <strain evidence="2">DSM 45439</strain>
    </source>
</reference>
<proteinExistence type="predicted"/>